<dbReference type="PROSITE" id="PS50280">
    <property type="entry name" value="SET"/>
    <property type="match status" value="1"/>
</dbReference>
<dbReference type="EMBL" id="JASNQZ010000001">
    <property type="protein sequence ID" value="KAL0960622.1"/>
    <property type="molecule type" value="Genomic_DNA"/>
</dbReference>
<dbReference type="InterPro" id="IPR046341">
    <property type="entry name" value="SET_dom_sf"/>
</dbReference>
<comment type="caution">
    <text evidence="2">The sequence shown here is derived from an EMBL/GenBank/DDBJ whole genome shotgun (WGS) entry which is preliminary data.</text>
</comment>
<accession>A0ABR3JYF9</accession>
<organism evidence="2 3">
    <name type="scientific">Hohenbuehelia grisea</name>
    <dbReference type="NCBI Taxonomy" id="104357"/>
    <lineage>
        <taxon>Eukaryota</taxon>
        <taxon>Fungi</taxon>
        <taxon>Dikarya</taxon>
        <taxon>Basidiomycota</taxon>
        <taxon>Agaricomycotina</taxon>
        <taxon>Agaricomycetes</taxon>
        <taxon>Agaricomycetidae</taxon>
        <taxon>Agaricales</taxon>
        <taxon>Pleurotineae</taxon>
        <taxon>Pleurotaceae</taxon>
        <taxon>Hohenbuehelia</taxon>
    </lineage>
</organism>
<name>A0ABR3JYF9_9AGAR</name>
<dbReference type="SUPFAM" id="SSF82199">
    <property type="entry name" value="SET domain"/>
    <property type="match status" value="1"/>
</dbReference>
<dbReference type="CDD" id="cd10540">
    <property type="entry name" value="SET_SpSet7-like"/>
    <property type="match status" value="1"/>
</dbReference>
<protein>
    <recommendedName>
        <fullName evidence="1">SET domain-containing protein</fullName>
    </recommendedName>
</protein>
<dbReference type="Gene3D" id="2.170.270.10">
    <property type="entry name" value="SET domain"/>
    <property type="match status" value="1"/>
</dbReference>
<feature type="domain" description="SET" evidence="1">
    <location>
        <begin position="19"/>
        <end position="127"/>
    </location>
</feature>
<reference evidence="3" key="1">
    <citation type="submission" date="2024-06" db="EMBL/GenBank/DDBJ databases">
        <title>Multi-omics analyses provide insights into the biosynthesis of the anticancer antibiotic pleurotin in Hohenbuehelia grisea.</title>
        <authorList>
            <person name="Weaver J.A."/>
            <person name="Alberti F."/>
        </authorList>
    </citation>
    <scope>NUCLEOTIDE SEQUENCE [LARGE SCALE GENOMIC DNA]</scope>
    <source>
        <strain evidence="3">T-177</strain>
    </source>
</reference>
<gene>
    <name evidence="2" type="ORF">HGRIS_005653</name>
</gene>
<sequence>MSLTDPRPPRQQLEHLNSTGCCIKYIHGKGRGVFASRRIPAQTVIEISPVLFFSKEEYEAHGRHTVLDHYTFVWKDGRMALALGLGSLFNHSQVPNVSFSIDPSTESIRYTTARAVEADEELCIFYGHKLWFDPIDVGMDEHPSGRDNLDTVESLENWGGLLGVIGEPLSESKGGDVAS</sequence>
<evidence type="ECO:0000259" key="1">
    <source>
        <dbReference type="PROSITE" id="PS50280"/>
    </source>
</evidence>
<evidence type="ECO:0000313" key="2">
    <source>
        <dbReference type="EMBL" id="KAL0960622.1"/>
    </source>
</evidence>
<dbReference type="Pfam" id="PF00856">
    <property type="entry name" value="SET"/>
    <property type="match status" value="1"/>
</dbReference>
<dbReference type="SMART" id="SM00317">
    <property type="entry name" value="SET"/>
    <property type="match status" value="1"/>
</dbReference>
<dbReference type="InterPro" id="IPR001214">
    <property type="entry name" value="SET_dom"/>
</dbReference>
<evidence type="ECO:0000313" key="3">
    <source>
        <dbReference type="Proteomes" id="UP001556367"/>
    </source>
</evidence>
<proteinExistence type="predicted"/>
<dbReference type="Proteomes" id="UP001556367">
    <property type="component" value="Unassembled WGS sequence"/>
</dbReference>
<keyword evidence="3" id="KW-1185">Reference proteome</keyword>